<dbReference type="EMBL" id="JAAEDL010000021">
    <property type="protein sequence ID" value="MBR0682614.1"/>
    <property type="molecule type" value="Genomic_DNA"/>
</dbReference>
<dbReference type="SUPFAM" id="SSF89807">
    <property type="entry name" value="Dodecin-like"/>
    <property type="match status" value="1"/>
</dbReference>
<dbReference type="RefSeq" id="WP_211848148.1">
    <property type="nucleotide sequence ID" value="NZ_JAAEDL010000021.1"/>
</dbReference>
<reference evidence="1" key="1">
    <citation type="submission" date="2020-01" db="EMBL/GenBank/DDBJ databases">
        <authorList>
            <person name="Rat A."/>
        </authorList>
    </citation>
    <scope>NUCLEOTIDE SEQUENCE</scope>
    <source>
        <strain evidence="1">LMG 31228</strain>
    </source>
</reference>
<dbReference type="PANTHER" id="PTHR39324">
    <property type="entry name" value="CALCIUM DODECIN"/>
    <property type="match status" value="1"/>
</dbReference>
<sequence length="67" mass="7124">MAVASVSKITAASTQSFDAAVREGLERASKTLRGITGLHVVEQKASVVNGKISEFRVTMEVTFILEG</sequence>
<evidence type="ECO:0000313" key="1">
    <source>
        <dbReference type="EMBL" id="MBR0682614.1"/>
    </source>
</evidence>
<dbReference type="PANTHER" id="PTHR39324:SF1">
    <property type="entry name" value="CALCIUM DODECIN"/>
    <property type="match status" value="1"/>
</dbReference>
<dbReference type="Pfam" id="PF07311">
    <property type="entry name" value="Dodecin"/>
    <property type="match status" value="1"/>
</dbReference>
<reference evidence="1" key="2">
    <citation type="journal article" date="2021" name="Syst. Appl. Microbiol.">
        <title>Roseomonas hellenica sp. nov., isolated from roots of wild-growing Alkanna tinctoria.</title>
        <authorList>
            <person name="Rat A."/>
            <person name="Naranjo H.D."/>
            <person name="Lebbe L."/>
            <person name="Cnockaert M."/>
            <person name="Krigas N."/>
            <person name="Grigoriadou K."/>
            <person name="Maloupa E."/>
            <person name="Willems A."/>
        </authorList>
    </citation>
    <scope>NUCLEOTIDE SEQUENCE</scope>
    <source>
        <strain evidence="1">LMG 31228</strain>
    </source>
</reference>
<dbReference type="Gene3D" id="3.30.1660.10">
    <property type="entry name" value="Flavin-binding protein dodecin"/>
    <property type="match status" value="1"/>
</dbReference>
<comment type="caution">
    <text evidence="1">The sequence shown here is derived from an EMBL/GenBank/DDBJ whole genome shotgun (WGS) entry which is preliminary data.</text>
</comment>
<protein>
    <submittedName>
        <fullName evidence="1">Dodecin domain-containing protein</fullName>
    </submittedName>
</protein>
<accession>A0A9X9XFX8</accession>
<dbReference type="InterPro" id="IPR025543">
    <property type="entry name" value="Dodecin-like"/>
</dbReference>
<dbReference type="Proteomes" id="UP001138709">
    <property type="component" value="Unassembled WGS sequence"/>
</dbReference>
<evidence type="ECO:0000313" key="2">
    <source>
        <dbReference type="Proteomes" id="UP001138709"/>
    </source>
</evidence>
<dbReference type="InterPro" id="IPR036694">
    <property type="entry name" value="Dodecin-like_sf"/>
</dbReference>
<organism evidence="1 2">
    <name type="scientific">Neoroseomonas eburnea</name>
    <dbReference type="NCBI Taxonomy" id="1346889"/>
    <lineage>
        <taxon>Bacteria</taxon>
        <taxon>Pseudomonadati</taxon>
        <taxon>Pseudomonadota</taxon>
        <taxon>Alphaproteobacteria</taxon>
        <taxon>Acetobacterales</taxon>
        <taxon>Acetobacteraceae</taxon>
        <taxon>Neoroseomonas</taxon>
    </lineage>
</organism>
<gene>
    <name evidence="1" type="ORF">GXW74_19130</name>
</gene>
<proteinExistence type="predicted"/>
<dbReference type="AlphaFoldDB" id="A0A9X9XFX8"/>
<name>A0A9X9XFX8_9PROT</name>
<keyword evidence="2" id="KW-1185">Reference proteome</keyword>
<dbReference type="InterPro" id="IPR009923">
    <property type="entry name" value="Dodecin"/>
</dbReference>